<dbReference type="VEuPathDB" id="FungiDB:TRICI_002622"/>
<dbReference type="AlphaFoldDB" id="A0A642V6L4"/>
<evidence type="ECO:0000313" key="4">
    <source>
        <dbReference type="Proteomes" id="UP000761534"/>
    </source>
</evidence>
<dbReference type="InterPro" id="IPR013078">
    <property type="entry name" value="His_Pase_superF_clade-1"/>
</dbReference>
<feature type="region of interest" description="Disordered" evidence="2">
    <location>
        <begin position="195"/>
        <end position="244"/>
    </location>
</feature>
<evidence type="ECO:0000256" key="2">
    <source>
        <dbReference type="SAM" id="MobiDB-lite"/>
    </source>
</evidence>
<evidence type="ECO:0000313" key="3">
    <source>
        <dbReference type="EMBL" id="KAA8915265.1"/>
    </source>
</evidence>
<proteinExistence type="predicted"/>
<dbReference type="InterPro" id="IPR052765">
    <property type="entry name" value="PGM-Related"/>
</dbReference>
<comment type="caution">
    <text evidence="3">The sequence shown here is derived from an EMBL/GenBank/DDBJ whole genome shotgun (WGS) entry which is preliminary data.</text>
</comment>
<dbReference type="InterPro" id="IPR029033">
    <property type="entry name" value="His_PPase_superfam"/>
</dbReference>
<feature type="compositionally biased region" description="Polar residues" evidence="2">
    <location>
        <begin position="201"/>
        <end position="212"/>
    </location>
</feature>
<dbReference type="Gene3D" id="3.40.50.1240">
    <property type="entry name" value="Phosphoglycerate mutase-like"/>
    <property type="match status" value="1"/>
</dbReference>
<dbReference type="PANTHER" id="PTHR46192">
    <property type="entry name" value="BROAD-RANGE ACID PHOSPHATASE DET1"/>
    <property type="match status" value="1"/>
</dbReference>
<feature type="compositionally biased region" description="Polar residues" evidence="2">
    <location>
        <begin position="228"/>
        <end position="244"/>
    </location>
</feature>
<reference evidence="3" key="1">
    <citation type="journal article" date="2019" name="G3 (Bethesda)">
        <title>Genome Assemblies of Two Rare Opportunistic Yeast Pathogens: Diutina rugosa (syn. Candida rugosa) and Trichomonascus ciferrii (syn. Candida ciferrii).</title>
        <authorList>
            <person name="Mixao V."/>
            <person name="Saus E."/>
            <person name="Hansen A.P."/>
            <person name="Lass-Florl C."/>
            <person name="Gabaldon T."/>
        </authorList>
    </citation>
    <scope>NUCLEOTIDE SEQUENCE</scope>
    <source>
        <strain evidence="3">CBS 4856</strain>
    </source>
</reference>
<evidence type="ECO:0008006" key="5">
    <source>
        <dbReference type="Google" id="ProtNLM"/>
    </source>
</evidence>
<dbReference type="CDD" id="cd07067">
    <property type="entry name" value="HP_PGM_like"/>
    <property type="match status" value="1"/>
</dbReference>
<dbReference type="OrthoDB" id="10261749at2759"/>
<feature type="binding site" evidence="1">
    <location>
        <position position="77"/>
    </location>
    <ligand>
        <name>substrate</name>
    </ligand>
</feature>
<dbReference type="Pfam" id="PF00300">
    <property type="entry name" value="His_Phos_1"/>
    <property type="match status" value="1"/>
</dbReference>
<gene>
    <name evidence="3" type="ORF">TRICI_002622</name>
</gene>
<dbReference type="Proteomes" id="UP000761534">
    <property type="component" value="Unassembled WGS sequence"/>
</dbReference>
<dbReference type="EMBL" id="SWFS01000179">
    <property type="protein sequence ID" value="KAA8915265.1"/>
    <property type="molecule type" value="Genomic_DNA"/>
</dbReference>
<protein>
    <recommendedName>
        <fullName evidence="5">Phosphoglycerate mutase-like protein</fullName>
    </recommendedName>
</protein>
<accession>A0A642V6L4</accession>
<feature type="binding site" evidence="1">
    <location>
        <position position="38"/>
    </location>
    <ligand>
        <name>substrate</name>
    </ligand>
</feature>
<evidence type="ECO:0000256" key="1">
    <source>
        <dbReference type="PIRSR" id="PIRSR613078-2"/>
    </source>
</evidence>
<keyword evidence="4" id="KW-1185">Reference proteome</keyword>
<organism evidence="3 4">
    <name type="scientific">Trichomonascus ciferrii</name>
    <dbReference type="NCBI Taxonomy" id="44093"/>
    <lineage>
        <taxon>Eukaryota</taxon>
        <taxon>Fungi</taxon>
        <taxon>Dikarya</taxon>
        <taxon>Ascomycota</taxon>
        <taxon>Saccharomycotina</taxon>
        <taxon>Dipodascomycetes</taxon>
        <taxon>Dipodascales</taxon>
        <taxon>Trichomonascaceae</taxon>
        <taxon>Trichomonascus</taxon>
        <taxon>Trichomonascus ciferrii complex</taxon>
    </lineage>
</organism>
<name>A0A642V6L4_9ASCO</name>
<dbReference type="SUPFAM" id="SSF53254">
    <property type="entry name" value="Phosphoglycerate mutase-like"/>
    <property type="match status" value="1"/>
</dbReference>
<sequence>MISLTQRGHEQAIEAGKELSSMLHPDDNILFYTSPYKRARQTTEGIVSQIEGKHSYKVNEDARLREQDFGNFQGEAKEMSRIWTDRAHYGHFFYRIPHGESAADVYDRCSGFNETLFRQFSSDKFPSVLVLVAHGIWIRVFLMKWYRWTYEEFESLKNIPHCQFIIMEKREDQKFKLKTRLRKWDDEEEVLTEDDDLSDAVGNSNSLTNQQFEKMKQKERKIRASFARANSVNKGNRTTTSSSN</sequence>